<dbReference type="PANTHER" id="PTHR43557:SF2">
    <property type="entry name" value="RIESKE DOMAIN-CONTAINING PROTEIN-RELATED"/>
    <property type="match status" value="1"/>
</dbReference>
<sequence length="408" mass="43714">MTPSTTDVAIVGGSTAGLRAAEAVARHAPELSVTVISDEPHLPYELPPLSKVALHDRLDVEALVYPFAAGLRGQGVDFKLNTRAQALDTKSNTVLLSDGELTYRALVIATGCEAVIPPLFAGRPGVHALRRFEDATALRAAVADPAVSVAIVGAGFIGGEFASTLVKAGRTVSLVDLAAKPLGRFGQPVADAYVALHRDAGVGLFLGSGVVDVAEEDGRRSLVLDDGTRVPADVIVVGVGVRPSIDWLRDSGLTFDNGVLADATLRATDNVFVAGDVVRWPNARFDTVMRIEHWTSAAEQGRAAGINAVKLIRGSEGEDFTNVPYFWSDQHGVRIQFAGHLTGDEEMVESRTADGSLFLYRRGEAVTGVLAFERRAQFVKLRALLRRELSWQAVGEFMPQAIFNKEYQ</sequence>
<dbReference type="AlphaFoldDB" id="A0A7W2D832"/>
<evidence type="ECO:0000313" key="7">
    <source>
        <dbReference type="EMBL" id="MBA4866525.1"/>
    </source>
</evidence>
<dbReference type="Gene3D" id="3.50.50.60">
    <property type="entry name" value="FAD/NAD(P)-binding domain"/>
    <property type="match status" value="2"/>
</dbReference>
<proteinExistence type="predicted"/>
<keyword evidence="2" id="KW-0285">Flavoprotein</keyword>
<gene>
    <name evidence="7" type="ORF">H1V43_35530</name>
</gene>
<feature type="domain" description="Reductase C-terminal" evidence="6">
    <location>
        <begin position="325"/>
        <end position="391"/>
    </location>
</feature>
<dbReference type="Pfam" id="PF07992">
    <property type="entry name" value="Pyr_redox_2"/>
    <property type="match status" value="1"/>
</dbReference>
<dbReference type="Pfam" id="PF14759">
    <property type="entry name" value="Reductase_C"/>
    <property type="match status" value="1"/>
</dbReference>
<dbReference type="EMBL" id="JACEQY010000065">
    <property type="protein sequence ID" value="MBA4866525.1"/>
    <property type="molecule type" value="Genomic_DNA"/>
</dbReference>
<dbReference type="RefSeq" id="WP_181867917.1">
    <property type="nucleotide sequence ID" value="NZ_JACEQY010000065.1"/>
</dbReference>
<reference evidence="7 8" key="1">
    <citation type="submission" date="2020-07" db="EMBL/GenBank/DDBJ databases">
        <title>Streptomyces isolated from Indian soil.</title>
        <authorList>
            <person name="Mandal S."/>
            <person name="Maiti P.K."/>
        </authorList>
    </citation>
    <scope>NUCLEOTIDE SEQUENCE [LARGE SCALE GENOMIC DNA]</scope>
    <source>
        <strain evidence="7 8">PSKA54</strain>
    </source>
</reference>
<keyword evidence="8" id="KW-1185">Reference proteome</keyword>
<evidence type="ECO:0000256" key="1">
    <source>
        <dbReference type="ARBA" id="ARBA00001974"/>
    </source>
</evidence>
<dbReference type="GO" id="GO:0005737">
    <property type="term" value="C:cytoplasm"/>
    <property type="evidence" value="ECO:0007669"/>
    <property type="project" value="TreeGrafter"/>
</dbReference>
<dbReference type="InterPro" id="IPR028202">
    <property type="entry name" value="Reductase_C"/>
</dbReference>
<dbReference type="SUPFAM" id="SSF55424">
    <property type="entry name" value="FAD/NAD-linked reductases, dimerisation (C-terminal) domain"/>
    <property type="match status" value="1"/>
</dbReference>
<evidence type="ECO:0000256" key="2">
    <source>
        <dbReference type="ARBA" id="ARBA00022630"/>
    </source>
</evidence>
<dbReference type="GO" id="GO:0016651">
    <property type="term" value="F:oxidoreductase activity, acting on NAD(P)H"/>
    <property type="evidence" value="ECO:0007669"/>
    <property type="project" value="TreeGrafter"/>
</dbReference>
<name>A0A7W2D832_9ACTN</name>
<feature type="domain" description="FAD/NAD(P)-binding" evidence="5">
    <location>
        <begin position="7"/>
        <end position="301"/>
    </location>
</feature>
<dbReference type="InterPro" id="IPR036188">
    <property type="entry name" value="FAD/NAD-bd_sf"/>
</dbReference>
<dbReference type="Proteomes" id="UP000586976">
    <property type="component" value="Unassembled WGS sequence"/>
</dbReference>
<dbReference type="InterPro" id="IPR016156">
    <property type="entry name" value="FAD/NAD-linked_Rdtase_dimer_sf"/>
</dbReference>
<keyword evidence="3" id="KW-0274">FAD</keyword>
<organism evidence="7 8">
    <name type="scientific">Streptomyces himalayensis subsp. aureolus</name>
    <dbReference type="NCBI Taxonomy" id="2758039"/>
    <lineage>
        <taxon>Bacteria</taxon>
        <taxon>Bacillati</taxon>
        <taxon>Actinomycetota</taxon>
        <taxon>Actinomycetes</taxon>
        <taxon>Kitasatosporales</taxon>
        <taxon>Streptomycetaceae</taxon>
        <taxon>Streptomyces</taxon>
        <taxon>Streptomyces himalayensis</taxon>
    </lineage>
</organism>
<comment type="caution">
    <text evidence="7">The sequence shown here is derived from an EMBL/GenBank/DDBJ whole genome shotgun (WGS) entry which is preliminary data.</text>
</comment>
<dbReference type="InterPro" id="IPR050446">
    <property type="entry name" value="FAD-oxidoreductase/Apoptosis"/>
</dbReference>
<dbReference type="SUPFAM" id="SSF51905">
    <property type="entry name" value="FAD/NAD(P)-binding domain"/>
    <property type="match status" value="2"/>
</dbReference>
<accession>A0A7W2D832</accession>
<evidence type="ECO:0000256" key="4">
    <source>
        <dbReference type="ARBA" id="ARBA00023002"/>
    </source>
</evidence>
<protein>
    <submittedName>
        <fullName evidence="7">NAD(P)/FAD-dependent oxidoreductase</fullName>
    </submittedName>
</protein>
<dbReference type="PRINTS" id="PR00368">
    <property type="entry name" value="FADPNR"/>
</dbReference>
<comment type="cofactor">
    <cofactor evidence="1">
        <name>FAD</name>
        <dbReference type="ChEBI" id="CHEBI:57692"/>
    </cofactor>
</comment>
<dbReference type="Gene3D" id="3.30.390.30">
    <property type="match status" value="1"/>
</dbReference>
<dbReference type="InterPro" id="IPR023753">
    <property type="entry name" value="FAD/NAD-binding_dom"/>
</dbReference>
<evidence type="ECO:0000259" key="5">
    <source>
        <dbReference type="Pfam" id="PF07992"/>
    </source>
</evidence>
<keyword evidence="4" id="KW-0560">Oxidoreductase</keyword>
<dbReference type="PRINTS" id="PR00411">
    <property type="entry name" value="PNDRDTASEI"/>
</dbReference>
<evidence type="ECO:0000313" key="8">
    <source>
        <dbReference type="Proteomes" id="UP000586976"/>
    </source>
</evidence>
<dbReference type="PANTHER" id="PTHR43557">
    <property type="entry name" value="APOPTOSIS-INDUCING FACTOR 1"/>
    <property type="match status" value="1"/>
</dbReference>
<evidence type="ECO:0000259" key="6">
    <source>
        <dbReference type="Pfam" id="PF14759"/>
    </source>
</evidence>
<evidence type="ECO:0000256" key="3">
    <source>
        <dbReference type="ARBA" id="ARBA00022827"/>
    </source>
</evidence>